<evidence type="ECO:0000313" key="3">
    <source>
        <dbReference type="Proteomes" id="UP000712527"/>
    </source>
</evidence>
<name>A0ABS2F1B8_9ACTN</name>
<dbReference type="PANTHER" id="PTHR34473:SF2">
    <property type="entry name" value="UPF0699 TRANSMEMBRANE PROTEIN YDBT"/>
    <property type="match status" value="1"/>
</dbReference>
<protein>
    <submittedName>
        <fullName evidence="2">PH domain-containing protein</fullName>
    </submittedName>
</protein>
<comment type="caution">
    <text evidence="2">The sequence shown here is derived from an EMBL/GenBank/DDBJ whole genome shotgun (WGS) entry which is preliminary data.</text>
</comment>
<proteinExistence type="predicted"/>
<sequence>MALVVDALRSYRAARYGNTARYLVLVSGGLTREGVIVPRGCIQHLQASASPFQRRAHLATVSARTAASATDGLSLRDLPADAADELLAWLRPHR</sequence>
<evidence type="ECO:0000313" key="2">
    <source>
        <dbReference type="EMBL" id="MBM6774383.1"/>
    </source>
</evidence>
<dbReference type="Proteomes" id="UP000712527">
    <property type="component" value="Unassembled WGS sequence"/>
</dbReference>
<dbReference type="PANTHER" id="PTHR34473">
    <property type="entry name" value="UPF0699 TRANSMEMBRANE PROTEIN YDBS"/>
    <property type="match status" value="1"/>
</dbReference>
<evidence type="ECO:0000259" key="1">
    <source>
        <dbReference type="Pfam" id="PF03703"/>
    </source>
</evidence>
<reference evidence="2 3" key="1">
    <citation type="journal article" date="2021" name="Sci. Rep.">
        <title>The distribution of antibiotic resistance genes in chicken gut microbiota commensals.</title>
        <authorList>
            <person name="Juricova H."/>
            <person name="Matiasovicova J."/>
            <person name="Kubasova T."/>
            <person name="Cejkova D."/>
            <person name="Rychlik I."/>
        </authorList>
    </citation>
    <scope>NUCLEOTIDE SEQUENCE [LARGE SCALE GENOMIC DNA]</scope>
    <source>
        <strain evidence="2 3">An794</strain>
    </source>
</reference>
<feature type="domain" description="YdbS-like PH" evidence="1">
    <location>
        <begin position="11"/>
        <end position="90"/>
    </location>
</feature>
<dbReference type="Pfam" id="PF03703">
    <property type="entry name" value="bPH_2"/>
    <property type="match status" value="1"/>
</dbReference>
<dbReference type="RefSeq" id="WP_204792750.1">
    <property type="nucleotide sequence ID" value="NZ_JACSNQ010000003.1"/>
</dbReference>
<keyword evidence="3" id="KW-1185">Reference proteome</keyword>
<dbReference type="EMBL" id="JACSNQ010000003">
    <property type="protein sequence ID" value="MBM6774383.1"/>
    <property type="molecule type" value="Genomic_DNA"/>
</dbReference>
<dbReference type="InterPro" id="IPR005182">
    <property type="entry name" value="YdbS-like_PH"/>
</dbReference>
<accession>A0ABS2F1B8</accession>
<gene>
    <name evidence="2" type="ORF">H9X80_02285</name>
</gene>
<organism evidence="2 3">
    <name type="scientific">Olsenella profusa</name>
    <dbReference type="NCBI Taxonomy" id="138595"/>
    <lineage>
        <taxon>Bacteria</taxon>
        <taxon>Bacillati</taxon>
        <taxon>Actinomycetota</taxon>
        <taxon>Coriobacteriia</taxon>
        <taxon>Coriobacteriales</taxon>
        <taxon>Atopobiaceae</taxon>
        <taxon>Olsenella</taxon>
    </lineage>
</organism>